<evidence type="ECO:0000313" key="1">
    <source>
        <dbReference type="EMBL" id="MCE8045363.1"/>
    </source>
</evidence>
<comment type="caution">
    <text evidence="1">The sequence shown here is derived from an EMBL/GenBank/DDBJ whole genome shotgun (WGS) entry which is preliminary data.</text>
</comment>
<gene>
    <name evidence="1" type="ORF">HOP60_01300</name>
</gene>
<proteinExistence type="predicted"/>
<evidence type="ECO:0000313" key="2">
    <source>
        <dbReference type="Proteomes" id="UP001320154"/>
    </source>
</evidence>
<protein>
    <submittedName>
        <fullName evidence="1">Uncharacterized protein</fullName>
    </submittedName>
</protein>
<dbReference type="EMBL" id="JABFTQ010000001">
    <property type="protein sequence ID" value="MCE8045363.1"/>
    <property type="molecule type" value="Genomic_DNA"/>
</dbReference>
<dbReference type="Proteomes" id="UP001320154">
    <property type="component" value="Unassembled WGS sequence"/>
</dbReference>
<dbReference type="RefSeq" id="WP_234249790.1">
    <property type="nucleotide sequence ID" value="NZ_JABFTQ010000001.1"/>
</dbReference>
<organism evidence="1 2">
    <name type="scientific">Billgrantia desiderata</name>
    <dbReference type="NCBI Taxonomy" id="52021"/>
    <lineage>
        <taxon>Bacteria</taxon>
        <taxon>Pseudomonadati</taxon>
        <taxon>Pseudomonadota</taxon>
        <taxon>Gammaproteobacteria</taxon>
        <taxon>Oceanospirillales</taxon>
        <taxon>Halomonadaceae</taxon>
        <taxon>Billgrantia</taxon>
    </lineage>
</organism>
<accession>A0ABS9AZI4</accession>
<sequence length="90" mass="10015">MIEHHSTTEAPKPAELLHYLKGYVDRYQRQHGSRPAAVTLPRSTWLALGEPELAAGLRIKPRKEAMRLQGVIYEEGDIFSALATANDSMG</sequence>
<reference evidence="1 2" key="1">
    <citation type="journal article" date="2021" name="Front. Microbiol.">
        <title>Aerobic Denitrification and Heterotrophic Sulfur Oxidation in the Genus Halomonas Revealed by Six Novel Species Characterizations and Genome-Based Analysis.</title>
        <authorList>
            <person name="Wang L."/>
            <person name="Shao Z."/>
        </authorList>
    </citation>
    <scope>NUCLEOTIDE SEQUENCE [LARGE SCALE GENOMIC DNA]</scope>
    <source>
        <strain evidence="1 2">MCCC 1A05748</strain>
    </source>
</reference>
<name>A0ABS9AZI4_9GAMM</name>
<keyword evidence="2" id="KW-1185">Reference proteome</keyword>